<protein>
    <submittedName>
        <fullName evidence="4">DnaJ domain-containing protein</fullName>
    </submittedName>
</protein>
<dbReference type="Pfam" id="PF00226">
    <property type="entry name" value="DnaJ"/>
    <property type="match status" value="1"/>
</dbReference>
<evidence type="ECO:0000313" key="4">
    <source>
        <dbReference type="EMBL" id="KAA9332904.1"/>
    </source>
</evidence>
<dbReference type="InterPro" id="IPR011990">
    <property type="entry name" value="TPR-like_helical_dom_sf"/>
</dbReference>
<dbReference type="SMART" id="SM00028">
    <property type="entry name" value="TPR"/>
    <property type="match status" value="2"/>
</dbReference>
<dbReference type="InterPro" id="IPR036869">
    <property type="entry name" value="J_dom_sf"/>
</dbReference>
<dbReference type="EMBL" id="VTWU01000003">
    <property type="protein sequence ID" value="KAA9332904.1"/>
    <property type="molecule type" value="Genomic_DNA"/>
</dbReference>
<dbReference type="PROSITE" id="PS50076">
    <property type="entry name" value="DNAJ_2"/>
    <property type="match status" value="1"/>
</dbReference>
<evidence type="ECO:0000313" key="5">
    <source>
        <dbReference type="Proteomes" id="UP000326380"/>
    </source>
</evidence>
<keyword evidence="2" id="KW-0812">Transmembrane</keyword>
<dbReference type="SUPFAM" id="SSF46565">
    <property type="entry name" value="Chaperone J-domain"/>
    <property type="match status" value="1"/>
</dbReference>
<comment type="caution">
    <text evidence="4">The sequence shown here is derived from an EMBL/GenBank/DDBJ whole genome shotgun (WGS) entry which is preliminary data.</text>
</comment>
<dbReference type="InterPro" id="IPR019734">
    <property type="entry name" value="TPR_rpt"/>
</dbReference>
<reference evidence="4 5" key="1">
    <citation type="submission" date="2019-09" db="EMBL/GenBank/DDBJ databases">
        <title>Genome sequence of Hymenobacter sp. M3.</title>
        <authorList>
            <person name="Srinivasan S."/>
        </authorList>
    </citation>
    <scope>NUCLEOTIDE SEQUENCE [LARGE SCALE GENOMIC DNA]</scope>
    <source>
        <strain evidence="4 5">M3</strain>
    </source>
</reference>
<keyword evidence="2" id="KW-0472">Membrane</keyword>
<keyword evidence="5" id="KW-1185">Reference proteome</keyword>
<gene>
    <name evidence="4" type="ORF">F0P96_07905</name>
</gene>
<keyword evidence="2" id="KW-1133">Transmembrane helix</keyword>
<dbReference type="PANTHER" id="PTHR44200:SF1">
    <property type="entry name" value="DNAJ HOMOLOG SUBFAMILY C MEMBER 7"/>
    <property type="match status" value="1"/>
</dbReference>
<feature type="repeat" description="TPR" evidence="1">
    <location>
        <begin position="349"/>
        <end position="382"/>
    </location>
</feature>
<feature type="domain" description="J" evidence="3">
    <location>
        <begin position="53"/>
        <end position="118"/>
    </location>
</feature>
<sequence>MRRLGRGEESSKLGRTPTAWSELYRPRHSYGKAGRASILPRTFTFFPSPVSQTLYQVLGVASSATPADIKHAYKQLALRYHPDRNGGSTLHEEQFKIVAAAYRVLGDADRRAAYDHQLRLAALRAEEQRRAQAYRPQAQHVYGVPMPPPAPLCTRRPAASAERHYVRRGKVRFTRRDYQLIAALVVGMLLFAFSLKWVMDRVTAASNYQDGLRAYVHGDWSAAHSFFSETLHFRPQHVRALRRRAEIEQLIFHDYHQARTDYVAALGLTSNRRTAAQLLYRIGQCETSQGKAQVALQTFSRALVLDTTLSSAWLARGEVWLFERRRFPTAVRDFNVGIRQREGQQAPSAKWLTYRGLAFFKMGDYAKALVDYQQVLLLRPTSGQIHFLLGRVAQKQGRTRAACEFFRRGACYGYPPAEQARRTIGCRS</sequence>
<dbReference type="PANTHER" id="PTHR44200">
    <property type="entry name" value="DNAJ HOMOLOG SUBFAMILY C MEMBER 7"/>
    <property type="match status" value="1"/>
</dbReference>
<evidence type="ECO:0000256" key="2">
    <source>
        <dbReference type="SAM" id="Phobius"/>
    </source>
</evidence>
<evidence type="ECO:0000256" key="1">
    <source>
        <dbReference type="PROSITE-ProRule" id="PRU00339"/>
    </source>
</evidence>
<organism evidence="4 5">
    <name type="scientific">Hymenobacter busanensis</name>
    <dbReference type="NCBI Taxonomy" id="2607656"/>
    <lineage>
        <taxon>Bacteria</taxon>
        <taxon>Pseudomonadati</taxon>
        <taxon>Bacteroidota</taxon>
        <taxon>Cytophagia</taxon>
        <taxon>Cytophagales</taxon>
        <taxon>Hymenobacteraceae</taxon>
        <taxon>Hymenobacter</taxon>
    </lineage>
</organism>
<dbReference type="Pfam" id="PF13432">
    <property type="entry name" value="TPR_16"/>
    <property type="match status" value="1"/>
</dbReference>
<dbReference type="InterPro" id="IPR052758">
    <property type="entry name" value="SRC_co-chaperone"/>
</dbReference>
<dbReference type="SMART" id="SM00271">
    <property type="entry name" value="DnaJ"/>
    <property type="match status" value="1"/>
</dbReference>
<dbReference type="Gene3D" id="1.25.40.10">
    <property type="entry name" value="Tetratricopeptide repeat domain"/>
    <property type="match status" value="2"/>
</dbReference>
<dbReference type="Pfam" id="PF00515">
    <property type="entry name" value="TPR_1"/>
    <property type="match status" value="1"/>
</dbReference>
<feature type="transmembrane region" description="Helical" evidence="2">
    <location>
        <begin position="178"/>
        <end position="199"/>
    </location>
</feature>
<dbReference type="Proteomes" id="UP000326380">
    <property type="component" value="Unassembled WGS sequence"/>
</dbReference>
<dbReference type="PRINTS" id="PR00625">
    <property type="entry name" value="JDOMAIN"/>
</dbReference>
<dbReference type="PROSITE" id="PS50005">
    <property type="entry name" value="TPR"/>
    <property type="match status" value="2"/>
</dbReference>
<dbReference type="Gene3D" id="1.10.287.110">
    <property type="entry name" value="DnaJ domain"/>
    <property type="match status" value="1"/>
</dbReference>
<feature type="repeat" description="TPR" evidence="1">
    <location>
        <begin position="276"/>
        <end position="309"/>
    </location>
</feature>
<evidence type="ECO:0000259" key="3">
    <source>
        <dbReference type="PROSITE" id="PS50076"/>
    </source>
</evidence>
<name>A0AA88FKR0_9BACT</name>
<dbReference type="SUPFAM" id="SSF48452">
    <property type="entry name" value="TPR-like"/>
    <property type="match status" value="2"/>
</dbReference>
<dbReference type="AlphaFoldDB" id="A0AA88FKR0"/>
<dbReference type="InterPro" id="IPR001623">
    <property type="entry name" value="DnaJ_domain"/>
</dbReference>
<accession>A0AA88FKR0</accession>
<dbReference type="CDD" id="cd06257">
    <property type="entry name" value="DnaJ"/>
    <property type="match status" value="1"/>
</dbReference>
<proteinExistence type="predicted"/>
<keyword evidence="1" id="KW-0802">TPR repeat</keyword>